<dbReference type="KEGG" id="hat:RC74_20975"/>
<feature type="region of interest" description="Disordered" evidence="1">
    <location>
        <begin position="167"/>
        <end position="189"/>
    </location>
</feature>
<dbReference type="Pfam" id="PF13202">
    <property type="entry name" value="EF-hand_5"/>
    <property type="match status" value="3"/>
</dbReference>
<dbReference type="InterPro" id="IPR002048">
    <property type="entry name" value="EF_hand_dom"/>
</dbReference>
<proteinExistence type="predicted"/>
<keyword evidence="5" id="KW-1185">Reference proteome</keyword>
<evidence type="ECO:0000313" key="5">
    <source>
        <dbReference type="Proteomes" id="UP000070371"/>
    </source>
</evidence>
<dbReference type="RefSeq" id="WP_052274830.1">
    <property type="nucleotide sequence ID" value="NZ_CP014327.1"/>
</dbReference>
<evidence type="ECO:0000256" key="1">
    <source>
        <dbReference type="SAM" id="MobiDB-lite"/>
    </source>
</evidence>
<dbReference type="Gene3D" id="1.10.238.10">
    <property type="entry name" value="EF-hand"/>
    <property type="match status" value="1"/>
</dbReference>
<feature type="signal peptide" evidence="2">
    <location>
        <begin position="1"/>
        <end position="23"/>
    </location>
</feature>
<dbReference type="PROSITE" id="PS00018">
    <property type="entry name" value="EF_HAND_1"/>
    <property type="match status" value="1"/>
</dbReference>
<sequence>MSNTLKTAISFVLFTAVSTTAFADAGHHDGEKPKGAPQAFNGMMGGNGNMGMMRGGHHEDMAGSMGMMMQMHSRMMNQNMMALMQGVMMEGIEADADGDGTVSDEEAHGMLQSMHANSDANDDGTLSIDEFEVLHSMMVRAQMVDRFQDLDADGDGMVTMGEMTAPADQMDMPMRGNGGMGEESGPSDN</sequence>
<reference evidence="4 5" key="1">
    <citation type="submission" date="2016-02" db="EMBL/GenBank/DDBJ databases">
        <title>Complete genome sequence of Halocynthiibacter arcticus PAMC 20958t from arctic marine sediment.</title>
        <authorList>
            <person name="Lee Y.M."/>
            <person name="Baek K."/>
            <person name="Lee H.K."/>
            <person name="Shin S.C."/>
        </authorList>
    </citation>
    <scope>NUCLEOTIDE SEQUENCE [LARGE SCALE GENOMIC DNA]</scope>
    <source>
        <strain evidence="4">PAMC 20958</strain>
    </source>
</reference>
<dbReference type="PROSITE" id="PS50222">
    <property type="entry name" value="EF_HAND_2"/>
    <property type="match status" value="1"/>
</dbReference>
<dbReference type="InterPro" id="IPR018247">
    <property type="entry name" value="EF_Hand_1_Ca_BS"/>
</dbReference>
<keyword evidence="2" id="KW-0732">Signal</keyword>
<evidence type="ECO:0000259" key="3">
    <source>
        <dbReference type="PROSITE" id="PS50222"/>
    </source>
</evidence>
<feature type="chain" id="PRO_5007443353" description="EF-hand domain-containing protein" evidence="2">
    <location>
        <begin position="24"/>
        <end position="189"/>
    </location>
</feature>
<feature type="domain" description="EF-hand" evidence="3">
    <location>
        <begin position="138"/>
        <end position="173"/>
    </location>
</feature>
<dbReference type="STRING" id="1579316.RC74_20975"/>
<evidence type="ECO:0000313" key="4">
    <source>
        <dbReference type="EMBL" id="AML53397.1"/>
    </source>
</evidence>
<dbReference type="Proteomes" id="UP000070371">
    <property type="component" value="Chromosome"/>
</dbReference>
<dbReference type="SUPFAM" id="SSF47473">
    <property type="entry name" value="EF-hand"/>
    <property type="match status" value="1"/>
</dbReference>
<gene>
    <name evidence="4" type="ORF">RC74_20975</name>
</gene>
<dbReference type="EMBL" id="CP014327">
    <property type="protein sequence ID" value="AML53397.1"/>
    <property type="molecule type" value="Genomic_DNA"/>
</dbReference>
<dbReference type="AlphaFoldDB" id="A0A126V5G8"/>
<accession>A0A126V5G8</accession>
<dbReference type="OrthoDB" id="5470953at2"/>
<name>A0A126V5G8_9RHOB</name>
<evidence type="ECO:0000256" key="2">
    <source>
        <dbReference type="SAM" id="SignalP"/>
    </source>
</evidence>
<protein>
    <recommendedName>
        <fullName evidence="3">EF-hand domain-containing protein</fullName>
    </recommendedName>
</protein>
<dbReference type="GO" id="GO:0005509">
    <property type="term" value="F:calcium ion binding"/>
    <property type="evidence" value="ECO:0007669"/>
    <property type="project" value="InterPro"/>
</dbReference>
<dbReference type="InterPro" id="IPR011992">
    <property type="entry name" value="EF-hand-dom_pair"/>
</dbReference>
<organism evidence="4 5">
    <name type="scientific">Falsihalocynthiibacter arcticus</name>
    <dbReference type="NCBI Taxonomy" id="1579316"/>
    <lineage>
        <taxon>Bacteria</taxon>
        <taxon>Pseudomonadati</taxon>
        <taxon>Pseudomonadota</taxon>
        <taxon>Alphaproteobacteria</taxon>
        <taxon>Rhodobacterales</taxon>
        <taxon>Roseobacteraceae</taxon>
        <taxon>Falsihalocynthiibacter</taxon>
    </lineage>
</organism>